<evidence type="ECO:0000313" key="2">
    <source>
        <dbReference type="WBParaSite" id="PS1159_v2.g14013.t2"/>
    </source>
</evidence>
<protein>
    <submittedName>
        <fullName evidence="2">Trafficking protein particle complex subunit 11</fullName>
    </submittedName>
</protein>
<dbReference type="WBParaSite" id="PS1159_v2.g14013.t2">
    <property type="protein sequence ID" value="PS1159_v2.g14013.t2"/>
    <property type="gene ID" value="PS1159_v2.g14013"/>
</dbReference>
<accession>A0AC35F5C4</accession>
<dbReference type="Proteomes" id="UP000887580">
    <property type="component" value="Unplaced"/>
</dbReference>
<organism evidence="1 2">
    <name type="scientific">Panagrolaimus sp. PS1159</name>
    <dbReference type="NCBI Taxonomy" id="55785"/>
    <lineage>
        <taxon>Eukaryota</taxon>
        <taxon>Metazoa</taxon>
        <taxon>Ecdysozoa</taxon>
        <taxon>Nematoda</taxon>
        <taxon>Chromadorea</taxon>
        <taxon>Rhabditida</taxon>
        <taxon>Tylenchina</taxon>
        <taxon>Panagrolaimomorpha</taxon>
        <taxon>Panagrolaimoidea</taxon>
        <taxon>Panagrolaimidae</taxon>
        <taxon>Panagrolaimus</taxon>
    </lineage>
</organism>
<proteinExistence type="predicted"/>
<reference evidence="2" key="1">
    <citation type="submission" date="2022-11" db="UniProtKB">
        <authorList>
            <consortium name="WormBaseParasite"/>
        </authorList>
    </citation>
    <scope>IDENTIFICATION</scope>
</reference>
<evidence type="ECO:0000313" key="1">
    <source>
        <dbReference type="Proteomes" id="UP000887580"/>
    </source>
</evidence>
<name>A0AC35F5C4_9BILA</name>
<sequence length="1299" mass="145994">MDVHVPTAEDHCRISILVRTIGPRTATTFNRLIERLSRVEAIQVPNNVSVSDNPKRVILANFITQANPELTKFGDLQAHRKIFGFIGVSQNAFSAANSIQSSLRASVESDLRNEENYNTSKPLDPSILHSALVRTKSTNDGTYSLDNVCETYNRHKQELYGGLVDSRCVLFGFNEATCGIESREVLSFNSLEDSEEFENGVRELIRSIYFILESRRIDRSFEKMEDPPFPTLPEEEKTRIGTENRQSKSFKRKCIGRLRKQVADYALLTGLPSLALDSYTNAIENLKACADLLWLGAAYEGFACAAMAIKYNETADRWKKQATIHRVSTMTPEQMRDLQEKSQHNLGVTIGHQRYRSDEDQRAVATAAAAAAQLIEQDLQQRKQGKKTWALLNSDKSPTGRSMTPEEILEKFILALEHYERFSFASTIEYECMIRASSVYRHHRRFIEAEAFLREHVGKYLDDSFTLFDNTMKAHICMVYANVFKEMGFRRKNSFFSRLAVLFRLHVNESDARTENDYKLVYPILYRTLPGYGIIDATKESSINGPVTVQVKAMHEVYMSALRANFYDAAIRHLCYILQVYFPELDNVAAIKMLDELAKLIQSQPKTHSLAQHISLDQSGIILPPLQMTRFPTLSDFKIVRLSSQLAPRVIPITDESQKIFIYSPFQNEIESNDTYWVTNCGCEVSVKVINPLPIDLTVKNLALLTEGCPFEAVPVRLTLTPYSPGTQPTEIKLLGMPRAPGKLTITGYSCEVLGVRNVCSIKEILPKLVEDSKNPKSSYTVEVLQELPLLTLESSLQRAPTTEDNSEAVAEITVFSGQTFTHSVFVVNTSETMTIKSIKLDIRQPTVFGPPLIELTNMSMKKEEGDIKPFARIENLKPKERREIQFQIFGIDPSSISDDKTNGEEQRVLIKPAFTTSMDALNETTMSFNDQTPLSPQRNSIVSFTDDTSTLSISTQDHHDLIPYTGRLLTADFIFRYVAGIEGLDGVQYERTSRLPLAICIVPAVTVSKWHVLPGDSASTRYVVIDVANSTDLDAELTYSTDKRMIGMQPKEICRVPVLCPCCPDVSSRSFREATQYDSHVRQKQEIDILRRSLDSHIAKHLQIRWAIPQLNYIGIVPIGSVLAEVEFLKQLVVPTVSVYVTVNGKVHTNDDDISVKIGELIELEMTVSSVLKGTKPINGELSLRCFQDLQNGKKIDTPENMVFCGPLKVPIVIESIPSDSDSSIPSTSSNEQQPSENGHLEPPKKEIAAQFSFLFLYEGTHKIRPVIGKSAIIGEPTLAEDEIFVPTITFNVITKVS</sequence>